<evidence type="ECO:0000259" key="3">
    <source>
        <dbReference type="PROSITE" id="PS51087"/>
    </source>
</evidence>
<feature type="domain" description="ApaG" evidence="3">
    <location>
        <begin position="1"/>
        <end position="95"/>
    </location>
</feature>
<proteinExistence type="predicted"/>
<dbReference type="Proteomes" id="UP001295444">
    <property type="component" value="Chromosome 12"/>
</dbReference>
<organism evidence="4 5">
    <name type="scientific">Pelobates cultripes</name>
    <name type="common">Western spadefoot toad</name>
    <dbReference type="NCBI Taxonomy" id="61616"/>
    <lineage>
        <taxon>Eukaryota</taxon>
        <taxon>Metazoa</taxon>
        <taxon>Chordata</taxon>
        <taxon>Craniata</taxon>
        <taxon>Vertebrata</taxon>
        <taxon>Euteleostomi</taxon>
        <taxon>Amphibia</taxon>
        <taxon>Batrachia</taxon>
        <taxon>Anura</taxon>
        <taxon>Pelobatoidea</taxon>
        <taxon>Pelobatidae</taxon>
        <taxon>Pelobates</taxon>
    </lineage>
</organism>
<keyword evidence="5" id="KW-1185">Reference proteome</keyword>
<dbReference type="PANTHER" id="PTHR46550:SF1">
    <property type="entry name" value="F-BOX PROTEIN 3"/>
    <property type="match status" value="1"/>
</dbReference>
<dbReference type="Pfam" id="PF04379">
    <property type="entry name" value="DUF525"/>
    <property type="match status" value="1"/>
</dbReference>
<dbReference type="EMBL" id="OW240923">
    <property type="protein sequence ID" value="CAH2325817.1"/>
    <property type="molecule type" value="Genomic_DNA"/>
</dbReference>
<dbReference type="InterPro" id="IPR052121">
    <property type="entry name" value="F-box_SCF_Substrate_Recog"/>
</dbReference>
<sequence>MSADALPEKACQLDSRYWRITNAKGDVEEVRGPGVVGDYPELRAGRVYEYTSCTTFSTTSGYMEGYYTFHRVHKKSEVFTVAIPRFHMKCPAFKVSTITTVSNMMDSLVVPF</sequence>
<dbReference type="Gene3D" id="2.60.40.1470">
    <property type="entry name" value="ApaG domain"/>
    <property type="match status" value="1"/>
</dbReference>
<dbReference type="PANTHER" id="PTHR46550">
    <property type="entry name" value="F-BOX ONLY PROTEIN 3"/>
    <property type="match status" value="1"/>
</dbReference>
<dbReference type="InterPro" id="IPR036767">
    <property type="entry name" value="ApaG_sf"/>
</dbReference>
<reference evidence="4" key="1">
    <citation type="submission" date="2022-03" db="EMBL/GenBank/DDBJ databases">
        <authorList>
            <person name="Alioto T."/>
            <person name="Alioto T."/>
            <person name="Gomez Garrido J."/>
        </authorList>
    </citation>
    <scope>NUCLEOTIDE SEQUENCE</scope>
</reference>
<dbReference type="AlphaFoldDB" id="A0AAD1WX45"/>
<dbReference type="GO" id="GO:0005737">
    <property type="term" value="C:cytoplasm"/>
    <property type="evidence" value="ECO:0007669"/>
    <property type="project" value="TreeGrafter"/>
</dbReference>
<evidence type="ECO:0000313" key="5">
    <source>
        <dbReference type="Proteomes" id="UP001295444"/>
    </source>
</evidence>
<keyword evidence="2" id="KW-0833">Ubl conjugation pathway</keyword>
<dbReference type="PROSITE" id="PS51087">
    <property type="entry name" value="APAG"/>
    <property type="match status" value="1"/>
</dbReference>
<protein>
    <submittedName>
        <fullName evidence="4">F-box only 3</fullName>
    </submittedName>
</protein>
<evidence type="ECO:0000256" key="2">
    <source>
        <dbReference type="ARBA" id="ARBA00022786"/>
    </source>
</evidence>
<comment type="pathway">
    <text evidence="1">Protein modification; protein ubiquitination.</text>
</comment>
<dbReference type="InterPro" id="IPR007474">
    <property type="entry name" value="ApaG_domain"/>
</dbReference>
<evidence type="ECO:0000256" key="1">
    <source>
        <dbReference type="ARBA" id="ARBA00004906"/>
    </source>
</evidence>
<accession>A0AAD1WX45</accession>
<evidence type="ECO:0000313" key="4">
    <source>
        <dbReference type="EMBL" id="CAH2325817.1"/>
    </source>
</evidence>
<name>A0AAD1WX45_PELCU</name>
<gene>
    <name evidence="4" type="ORF">PECUL_23A007680</name>
</gene>
<dbReference type="SUPFAM" id="SSF110069">
    <property type="entry name" value="ApaG-like"/>
    <property type="match status" value="1"/>
</dbReference>